<reference evidence="1" key="1">
    <citation type="submission" date="2014-11" db="EMBL/GenBank/DDBJ databases">
        <authorList>
            <person name="Amaro Gonzalez C."/>
        </authorList>
    </citation>
    <scope>NUCLEOTIDE SEQUENCE</scope>
</reference>
<reference evidence="1" key="2">
    <citation type="journal article" date="2015" name="Fish Shellfish Immunol.">
        <title>Early steps in the European eel (Anguilla anguilla)-Vibrio vulnificus interaction in the gills: Role of the RtxA13 toxin.</title>
        <authorList>
            <person name="Callol A."/>
            <person name="Pajuelo D."/>
            <person name="Ebbesson L."/>
            <person name="Teles M."/>
            <person name="MacKenzie S."/>
            <person name="Amaro C."/>
        </authorList>
    </citation>
    <scope>NUCLEOTIDE SEQUENCE</scope>
</reference>
<organism evidence="1">
    <name type="scientific">Anguilla anguilla</name>
    <name type="common">European freshwater eel</name>
    <name type="synonym">Muraena anguilla</name>
    <dbReference type="NCBI Taxonomy" id="7936"/>
    <lineage>
        <taxon>Eukaryota</taxon>
        <taxon>Metazoa</taxon>
        <taxon>Chordata</taxon>
        <taxon>Craniata</taxon>
        <taxon>Vertebrata</taxon>
        <taxon>Euteleostomi</taxon>
        <taxon>Actinopterygii</taxon>
        <taxon>Neopterygii</taxon>
        <taxon>Teleostei</taxon>
        <taxon>Anguilliformes</taxon>
        <taxon>Anguillidae</taxon>
        <taxon>Anguilla</taxon>
    </lineage>
</organism>
<evidence type="ECO:0000313" key="1">
    <source>
        <dbReference type="EMBL" id="JAH08806.1"/>
    </source>
</evidence>
<protein>
    <submittedName>
        <fullName evidence="1">Uncharacterized protein</fullName>
    </submittedName>
</protein>
<dbReference type="AlphaFoldDB" id="A0A0E9PW32"/>
<name>A0A0E9PW32_ANGAN</name>
<accession>A0A0E9PW32</accession>
<sequence>MPEFTRTQYSSTSLVSVQQEVLQCDISLEMDACRCDFDL</sequence>
<proteinExistence type="predicted"/>
<dbReference type="EMBL" id="GBXM01099771">
    <property type="protein sequence ID" value="JAH08806.1"/>
    <property type="molecule type" value="Transcribed_RNA"/>
</dbReference>